<gene>
    <name evidence="2" type="ORF">EYF80_022238</name>
</gene>
<keyword evidence="3" id="KW-1185">Reference proteome</keyword>
<reference evidence="2 3" key="1">
    <citation type="submission" date="2019-03" db="EMBL/GenBank/DDBJ databases">
        <title>First draft genome of Liparis tanakae, snailfish: a comprehensive survey of snailfish specific genes.</title>
        <authorList>
            <person name="Kim W."/>
            <person name="Song I."/>
            <person name="Jeong J.-H."/>
            <person name="Kim D."/>
            <person name="Kim S."/>
            <person name="Ryu S."/>
            <person name="Song J.Y."/>
            <person name="Lee S.K."/>
        </authorList>
    </citation>
    <scope>NUCLEOTIDE SEQUENCE [LARGE SCALE GENOMIC DNA]</scope>
    <source>
        <tissue evidence="2">Muscle</tissue>
    </source>
</reference>
<dbReference type="AlphaFoldDB" id="A0A4Z2HQJ9"/>
<comment type="caution">
    <text evidence="2">The sequence shown here is derived from an EMBL/GenBank/DDBJ whole genome shotgun (WGS) entry which is preliminary data.</text>
</comment>
<sequence>MPTSSARTALQKSLLLNSLMVVLVVVVVVVVVRLKLQIPSCDLLMLDDHRSTRLHVYYADGVLQGNRRANVICLTVPPTDILLIHCIHDVRLQPRCKPTMSPRKSERAKKYREKDQGKKCMDAQKLEWQERSTPIKVNRGPKNSAQTSACEDFRSLRSCNVCQKFKKCAAGICDPPG</sequence>
<protein>
    <submittedName>
        <fullName evidence="2">Uncharacterized protein</fullName>
    </submittedName>
</protein>
<keyword evidence="1" id="KW-0472">Membrane</keyword>
<name>A0A4Z2HQJ9_9TELE</name>
<evidence type="ECO:0000313" key="2">
    <source>
        <dbReference type="EMBL" id="TNN67565.1"/>
    </source>
</evidence>
<organism evidence="2 3">
    <name type="scientific">Liparis tanakae</name>
    <name type="common">Tanaka's snailfish</name>
    <dbReference type="NCBI Taxonomy" id="230148"/>
    <lineage>
        <taxon>Eukaryota</taxon>
        <taxon>Metazoa</taxon>
        <taxon>Chordata</taxon>
        <taxon>Craniata</taxon>
        <taxon>Vertebrata</taxon>
        <taxon>Euteleostomi</taxon>
        <taxon>Actinopterygii</taxon>
        <taxon>Neopterygii</taxon>
        <taxon>Teleostei</taxon>
        <taxon>Neoteleostei</taxon>
        <taxon>Acanthomorphata</taxon>
        <taxon>Eupercaria</taxon>
        <taxon>Perciformes</taxon>
        <taxon>Cottioidei</taxon>
        <taxon>Cottales</taxon>
        <taxon>Liparidae</taxon>
        <taxon>Liparis</taxon>
    </lineage>
</organism>
<keyword evidence="1" id="KW-1133">Transmembrane helix</keyword>
<feature type="transmembrane region" description="Helical" evidence="1">
    <location>
        <begin position="14"/>
        <end position="36"/>
    </location>
</feature>
<dbReference type="Proteomes" id="UP000314294">
    <property type="component" value="Unassembled WGS sequence"/>
</dbReference>
<dbReference type="EMBL" id="SRLO01000202">
    <property type="protein sequence ID" value="TNN67565.1"/>
    <property type="molecule type" value="Genomic_DNA"/>
</dbReference>
<keyword evidence="1" id="KW-0812">Transmembrane</keyword>
<proteinExistence type="predicted"/>
<evidence type="ECO:0000313" key="3">
    <source>
        <dbReference type="Proteomes" id="UP000314294"/>
    </source>
</evidence>
<evidence type="ECO:0000256" key="1">
    <source>
        <dbReference type="SAM" id="Phobius"/>
    </source>
</evidence>
<accession>A0A4Z2HQJ9</accession>